<feature type="compositionally biased region" description="Basic and acidic residues" evidence="1">
    <location>
        <begin position="216"/>
        <end position="233"/>
    </location>
</feature>
<feature type="region of interest" description="Disordered" evidence="1">
    <location>
        <begin position="200"/>
        <end position="329"/>
    </location>
</feature>
<name>A0ABM5F5M5_9SAUR</name>
<feature type="compositionally biased region" description="Basic and acidic residues" evidence="1">
    <location>
        <begin position="261"/>
        <end position="276"/>
    </location>
</feature>
<feature type="compositionally biased region" description="Polar residues" evidence="1">
    <location>
        <begin position="1258"/>
        <end position="1268"/>
    </location>
</feature>
<sequence>MKHLVEPVVSVSKGCGDPRSKAAPDSTGPSPSATPALAPWRCPLARKLQDLKKNSRQDEKLQQLKARIHRQQQRCISRASTERRMPASSAVESPAHRQPCPKKKVRKIAFVSPTPANTGQRGRAAKKQHGTGRSPLLEKAQKVQAVHAVNVFAWREGQKLARKILGPLFKNQKLRSGSEGEAVPFAPEPKRHRVMDEVKQSLGEKDGAMPRARRNVGQERKENQMLVDKENPRGSRNRSTRPPNNLGAEKRTVKSQGAATGREEKGRFKAGPDAHRSPGAHLVDPGRPSAVRMGQRRGSPQRSHTPGKESSPPPRHDMARRGSRSPEQIHAFMDKTLAERNKRFREEKLASKRAQEARNARLQEVYRKQREAFGRRKSGSEVRRGNQAANPTTCAKAICGLEREREEQPRSETRAWLHRSSQALLKNEALDQEITRTAEVGTISDCLRVASCRTTPSKKPIFGLQEWTPWEKSAVSPSPAKENRVKALHVLAQDLSERLDREMGKLRVINKPMSLERQGALSGAPTLSTIRKPEIPQTGAGGAQGGDAIWDSRFSQNPSRDAGRTQEKIVYRDGFAAHPDKGLPGLLTSRPCSEILRPRSSEENHEEAGSVDVHRGCVPNEGLHGDKNLFQGHTRPGGLMATPQHLPGRQSISSCQNIGPQEDGTEDHFGLQPGSRGHILAQPQACGRSLLSVNHGNTVPPEEPVDRSEPPDSTSQWSEISPFYGSSSTFRHFGLSMVEQSLREEELRARHQVALLRLREEALQEKTKAELAWLEHEASCRKSLGDDTETSAFVEKQSMLRTKLKQEQAEIWHLQNLCRAAHQERKLLLKQQKDLLVLQQTTAQLWRQLCEQSGKSPQQMLNIYNKDTDEASRSGKSRDGSGRQGKGKGSLPAERREISPRGMKTEQQFLKQMPWVDAQPVGPAVMGSAVSKQEEDRNGQDTGLRKLSVQESWLPTDKEAGHWTSAMPRDERRSFSPDTEKPQLDLEFHKAHAILISISGSSFSASDVEAEDGQDTDVSLPEEFVFQEDLPYNSNGTFCDTPAMSQITSNPRNAVSPDSRRHTAVLCGDSKKGRLSVPCKQEKMMEDLPDGEGIYEGRSVMPSANGRPKLGSVWTRESHSVQASMSASGRKASSLSGSDPESCTERRGAKTLAFQGAADVSCHCSEKEPRWKGAGAGVGPAEGTWNGENPSHFEDEPTTHVPETLLKTVESVSNTAPLSGTEGRAGSNEYAANESQSSRGDKATVQCPKTSQEEEGSSRLQPSKSTGRITKERENSSLVNSQNSTELGMTTLHPSSSKAALLCPAQSCLPRSEDATVLPSEDEIVSPVDEVLSYGSTDLPWSTEKDVSFPNEDLPPPPKDLSGNYRDSSHSFQDFPSPPEELAFPEMGECQYASEEDTSGETNDASSSEKVPS</sequence>
<dbReference type="GeneID" id="110079619"/>
<dbReference type="RefSeq" id="XP_072840706.1">
    <property type="nucleotide sequence ID" value="XM_072984605.1"/>
</dbReference>
<evidence type="ECO:0000256" key="1">
    <source>
        <dbReference type="SAM" id="MobiDB-lite"/>
    </source>
</evidence>
<protein>
    <submittedName>
        <fullName evidence="3">Coiled-coil domain-containing protein 187</fullName>
    </submittedName>
</protein>
<proteinExistence type="predicted"/>
<feature type="region of interest" description="Disordered" evidence="1">
    <location>
        <begin position="1"/>
        <end position="41"/>
    </location>
</feature>
<feature type="compositionally biased region" description="Basic and acidic residues" evidence="1">
    <location>
        <begin position="866"/>
        <end position="881"/>
    </location>
</feature>
<feature type="compositionally biased region" description="Polar residues" evidence="1">
    <location>
        <begin position="1276"/>
        <end position="1295"/>
    </location>
</feature>
<keyword evidence="2" id="KW-1185">Reference proteome</keyword>
<feature type="compositionally biased region" description="Polar residues" evidence="1">
    <location>
        <begin position="711"/>
        <end position="720"/>
    </location>
</feature>
<dbReference type="PANTHER" id="PTHR13958:SF3">
    <property type="entry name" value="CAP-GLY DOMAIN-CONTAINING PROTEIN-RELATED"/>
    <property type="match status" value="1"/>
</dbReference>
<gene>
    <name evidence="3" type="primary">CCDC187</name>
</gene>
<feature type="region of interest" description="Disordered" evidence="1">
    <location>
        <begin position="920"/>
        <end position="980"/>
    </location>
</feature>
<evidence type="ECO:0000313" key="3">
    <source>
        <dbReference type="RefSeq" id="XP_072840706.1"/>
    </source>
</evidence>
<dbReference type="Proteomes" id="UP001652642">
    <property type="component" value="Chromosome Z"/>
</dbReference>
<reference evidence="3" key="1">
    <citation type="submission" date="2025-08" db="UniProtKB">
        <authorList>
            <consortium name="RefSeq"/>
        </authorList>
    </citation>
    <scope>IDENTIFICATION</scope>
</reference>
<feature type="region of interest" description="Disordered" evidence="1">
    <location>
        <begin position="69"/>
        <end position="135"/>
    </location>
</feature>
<feature type="compositionally biased region" description="Basic and acidic residues" evidence="1">
    <location>
        <begin position="968"/>
        <end position="980"/>
    </location>
</feature>
<feature type="region of interest" description="Disordered" evidence="1">
    <location>
        <begin position="865"/>
        <end position="902"/>
    </location>
</feature>
<feature type="region of interest" description="Disordered" evidence="1">
    <location>
        <begin position="692"/>
        <end position="720"/>
    </location>
</feature>
<feature type="compositionally biased region" description="Polar residues" evidence="1">
    <location>
        <begin position="1120"/>
        <end position="1141"/>
    </location>
</feature>
<feature type="compositionally biased region" description="Polar residues" evidence="1">
    <location>
        <begin position="1400"/>
        <end position="1413"/>
    </location>
</feature>
<feature type="region of interest" description="Disordered" evidence="1">
    <location>
        <begin position="175"/>
        <end position="194"/>
    </location>
</feature>
<feature type="region of interest" description="Disordered" evidence="1">
    <location>
        <begin position="1166"/>
        <end position="1295"/>
    </location>
</feature>
<dbReference type="PANTHER" id="PTHR13958">
    <property type="entry name" value="CENTROSOME-ASSOCIATED PROTEIN 350"/>
    <property type="match status" value="1"/>
</dbReference>
<feature type="region of interest" description="Disordered" evidence="1">
    <location>
        <begin position="1101"/>
        <end position="1147"/>
    </location>
</feature>
<dbReference type="InterPro" id="IPR028750">
    <property type="entry name" value="CEP350/CC187"/>
</dbReference>
<accession>A0ABM5F5M5</accession>
<evidence type="ECO:0000313" key="2">
    <source>
        <dbReference type="Proteomes" id="UP001652642"/>
    </source>
</evidence>
<feature type="region of interest" description="Disordered" evidence="1">
    <location>
        <begin position="1334"/>
        <end position="1413"/>
    </location>
</feature>
<organism evidence="2 3">
    <name type="scientific">Pogona vitticeps</name>
    <name type="common">central bearded dragon</name>
    <dbReference type="NCBI Taxonomy" id="103695"/>
    <lineage>
        <taxon>Eukaryota</taxon>
        <taxon>Metazoa</taxon>
        <taxon>Chordata</taxon>
        <taxon>Craniata</taxon>
        <taxon>Vertebrata</taxon>
        <taxon>Euteleostomi</taxon>
        <taxon>Lepidosauria</taxon>
        <taxon>Squamata</taxon>
        <taxon>Bifurcata</taxon>
        <taxon>Unidentata</taxon>
        <taxon>Episquamata</taxon>
        <taxon>Toxicofera</taxon>
        <taxon>Iguania</taxon>
        <taxon>Acrodonta</taxon>
        <taxon>Agamidae</taxon>
        <taxon>Amphibolurinae</taxon>
        <taxon>Pogona</taxon>
    </lineage>
</organism>
<feature type="region of interest" description="Disordered" evidence="1">
    <location>
        <begin position="531"/>
        <end position="566"/>
    </location>
</feature>